<feature type="domain" description="EF-hand" evidence="3">
    <location>
        <begin position="43"/>
        <end position="57"/>
    </location>
</feature>
<dbReference type="InterPro" id="IPR018247">
    <property type="entry name" value="EF_Hand_1_Ca_BS"/>
</dbReference>
<evidence type="ECO:0000313" key="5">
    <source>
        <dbReference type="Proteomes" id="UP000751190"/>
    </source>
</evidence>
<dbReference type="Gene3D" id="1.10.238.10">
    <property type="entry name" value="EF-hand"/>
    <property type="match status" value="1"/>
</dbReference>
<dbReference type="GO" id="GO:0005509">
    <property type="term" value="F:calcium ion binding"/>
    <property type="evidence" value="ECO:0007669"/>
    <property type="project" value="InterPro"/>
</dbReference>
<dbReference type="PROSITE" id="PS00018">
    <property type="entry name" value="EF_HAND_1"/>
    <property type="match status" value="1"/>
</dbReference>
<evidence type="ECO:0000256" key="1">
    <source>
        <dbReference type="ARBA" id="ARBA00022837"/>
    </source>
</evidence>
<feature type="chain" id="PRO_5035264574" description="EF-hand domain-containing protein" evidence="2">
    <location>
        <begin position="41"/>
        <end position="307"/>
    </location>
</feature>
<organism evidence="4 5">
    <name type="scientific">Diacronema lutheri</name>
    <name type="common">Unicellular marine alga</name>
    <name type="synonym">Monochrysis lutheri</name>
    <dbReference type="NCBI Taxonomy" id="2081491"/>
    <lineage>
        <taxon>Eukaryota</taxon>
        <taxon>Haptista</taxon>
        <taxon>Haptophyta</taxon>
        <taxon>Pavlovophyceae</taxon>
        <taxon>Pavlovales</taxon>
        <taxon>Pavlovaceae</taxon>
        <taxon>Diacronema</taxon>
    </lineage>
</organism>
<dbReference type="Proteomes" id="UP000751190">
    <property type="component" value="Unassembled WGS sequence"/>
</dbReference>
<accession>A0A8J6CH49</accession>
<sequence>MADGRISREHGRRGGARWRAVLCLLPCAALAGGAVPLTAASPVDLDDDGSISLREFAAGWEREFELRDADGDGVLSMHELFDVDAPGLVDAFATYDASGNGAVDAREYEQRLRAEFGQLDLDADALLDRFELFQASAPEDRRLTLTELELLDRQLDAIRAELGALGFGEGGNLADGVLDALLRWLRSTVAPKMVQLSLVRMRAEQAAVDARRCSGAGLDAYEHSVARLAEGAYTRDERHLIELHAQRMAHGLLAARAMPGRTLSFVKLFIAAALVRMSTRALDARRIVADAAATLDACPTLRPQLAG</sequence>
<keyword evidence="1" id="KW-0106">Calcium</keyword>
<dbReference type="AlphaFoldDB" id="A0A8J6CH49"/>
<gene>
    <name evidence="4" type="ORF">KFE25_006275</name>
</gene>
<proteinExistence type="predicted"/>
<evidence type="ECO:0000313" key="4">
    <source>
        <dbReference type="EMBL" id="KAG8469820.1"/>
    </source>
</evidence>
<evidence type="ECO:0000259" key="3">
    <source>
        <dbReference type="Pfam" id="PF13202"/>
    </source>
</evidence>
<keyword evidence="5" id="KW-1185">Reference proteome</keyword>
<name>A0A8J6CH49_DIALT</name>
<comment type="caution">
    <text evidence="4">The sequence shown here is derived from an EMBL/GenBank/DDBJ whole genome shotgun (WGS) entry which is preliminary data.</text>
</comment>
<dbReference type="Pfam" id="PF13202">
    <property type="entry name" value="EF-hand_5"/>
    <property type="match status" value="1"/>
</dbReference>
<dbReference type="EMBL" id="JAGTXO010000002">
    <property type="protein sequence ID" value="KAG8469820.1"/>
    <property type="molecule type" value="Genomic_DNA"/>
</dbReference>
<dbReference type="InterPro" id="IPR002048">
    <property type="entry name" value="EF_hand_dom"/>
</dbReference>
<keyword evidence="2" id="KW-0732">Signal</keyword>
<evidence type="ECO:0000256" key="2">
    <source>
        <dbReference type="SAM" id="SignalP"/>
    </source>
</evidence>
<reference evidence="4" key="1">
    <citation type="submission" date="2021-05" db="EMBL/GenBank/DDBJ databases">
        <title>The genome of the haptophyte Pavlova lutheri (Diacronema luteri, Pavlovales) - a model for lipid biosynthesis in eukaryotic algae.</title>
        <authorList>
            <person name="Hulatt C.J."/>
            <person name="Posewitz M.C."/>
        </authorList>
    </citation>
    <scope>NUCLEOTIDE SEQUENCE</scope>
    <source>
        <strain evidence="4">NIVA-4/92</strain>
    </source>
</reference>
<feature type="signal peptide" evidence="2">
    <location>
        <begin position="1"/>
        <end position="40"/>
    </location>
</feature>
<dbReference type="SUPFAM" id="SSF47473">
    <property type="entry name" value="EF-hand"/>
    <property type="match status" value="1"/>
</dbReference>
<dbReference type="InterPro" id="IPR011992">
    <property type="entry name" value="EF-hand-dom_pair"/>
</dbReference>
<protein>
    <recommendedName>
        <fullName evidence="3">EF-hand domain-containing protein</fullName>
    </recommendedName>
</protein>